<gene>
    <name evidence="1" type="ORF">QGM71_03005</name>
</gene>
<proteinExistence type="predicted"/>
<dbReference type="InterPro" id="IPR009920">
    <property type="entry name" value="HEPPP_synth_su1"/>
</dbReference>
<sequence>MDTRHLRILIEKKIKHTYLEKHIQKPVIDEEKLILLTAVIKNTTLSATQKEHYIITTMLVQIALDTHDLVPEVNYPDENAEVKLPKQLNVLAGDYFSGLYYLLLSEIEDFDLIHKLASAIKEINEYKMKLYYKEADSFQDYIDLIKEVESLLIRYVGEYVNDSIVSSITYNWLITNKLIHERNKFGKYGFSSLLAEWINNSSSTDDSILDIVESIINTNLIQLDEMLLQLPLQHQTLKEHINSSLHELLLKKTSIVEEG</sequence>
<comment type="caution">
    <text evidence="1">The sequence shown here is derived from an EMBL/GenBank/DDBJ whole genome shotgun (WGS) entry which is preliminary data.</text>
</comment>
<dbReference type="Proteomes" id="UP001335737">
    <property type="component" value="Unassembled WGS sequence"/>
</dbReference>
<accession>A0ABU6KC16</accession>
<keyword evidence="2" id="KW-1185">Reference proteome</keyword>
<protein>
    <submittedName>
        <fullName evidence="1">Heptaprenyl diphosphate synthase component 1</fullName>
    </submittedName>
</protein>
<evidence type="ECO:0000313" key="2">
    <source>
        <dbReference type="Proteomes" id="UP001335737"/>
    </source>
</evidence>
<dbReference type="Gene3D" id="1.20.120.1450">
    <property type="match status" value="1"/>
</dbReference>
<organism evidence="1 2">
    <name type="scientific">Virgibacillus tibetensis</name>
    <dbReference type="NCBI Taxonomy" id="3042313"/>
    <lineage>
        <taxon>Bacteria</taxon>
        <taxon>Bacillati</taxon>
        <taxon>Bacillota</taxon>
        <taxon>Bacilli</taxon>
        <taxon>Bacillales</taxon>
        <taxon>Bacillaceae</taxon>
        <taxon>Virgibacillus</taxon>
    </lineage>
</organism>
<dbReference type="EMBL" id="JARZFX010000001">
    <property type="protein sequence ID" value="MEC5422460.1"/>
    <property type="molecule type" value="Genomic_DNA"/>
</dbReference>
<dbReference type="Pfam" id="PF07307">
    <property type="entry name" value="HEPPP_synt_1"/>
    <property type="match status" value="1"/>
</dbReference>
<evidence type="ECO:0000313" key="1">
    <source>
        <dbReference type="EMBL" id="MEC5422460.1"/>
    </source>
</evidence>
<name>A0ABU6KC16_9BACI</name>
<reference evidence="1 2" key="1">
    <citation type="journal article" date="2024" name="Int. J. Syst. Evol. Microbiol.">
        <title>Virgibacillus tibetensis sp. nov., isolated from salt lake on the Tibetan Plateau of China.</title>
        <authorList>
            <person name="Phurbu D."/>
            <person name="Liu Z.-X."/>
            <person name="Wang R."/>
            <person name="Zheng Y.-Y."/>
            <person name="Liu H.-C."/>
            <person name="Zhou Y.-G."/>
            <person name="Yu Y.-J."/>
            <person name="Li A.-H."/>
        </authorList>
    </citation>
    <scope>NUCLEOTIDE SEQUENCE [LARGE SCALE GENOMIC DNA]</scope>
    <source>
        <strain evidence="1 2">C22-A2</strain>
    </source>
</reference>